<gene>
    <name evidence="1" type="ORF">ALP33_02479</name>
</gene>
<sequence>MMASEPIVPIEVLDASRINFGRAITAFLHQPVIEGFSLVGRVYFDRKDRFNSGRLIRTSNVVEFIEVAEYLVAITLTGSCYVLIAPDGELLTLPEK</sequence>
<protein>
    <submittedName>
        <fullName evidence="1">Uncharacterized protein</fullName>
    </submittedName>
</protein>
<comment type="caution">
    <text evidence="1">The sequence shown here is derived from an EMBL/GenBank/DDBJ whole genome shotgun (WGS) entry which is preliminary data.</text>
</comment>
<evidence type="ECO:0000313" key="1">
    <source>
        <dbReference type="EMBL" id="RMU19786.1"/>
    </source>
</evidence>
<dbReference type="Proteomes" id="UP000271817">
    <property type="component" value="Unassembled WGS sequence"/>
</dbReference>
<reference evidence="1 2" key="1">
    <citation type="submission" date="2018-08" db="EMBL/GenBank/DDBJ databases">
        <title>Recombination of ecologically and evolutionarily significant loci maintains genetic cohesion in the Pseudomonas syringae species complex.</title>
        <authorList>
            <person name="Dillon M."/>
            <person name="Thakur S."/>
            <person name="Almeida R.N.D."/>
            <person name="Weir B.S."/>
            <person name="Guttman D.S."/>
        </authorList>
    </citation>
    <scope>NUCLEOTIDE SEQUENCE [LARGE SCALE GENOMIC DNA]</scope>
    <source>
        <strain evidence="1 2">ICMP 3402</strain>
    </source>
</reference>
<dbReference type="EMBL" id="RBTW01000144">
    <property type="protein sequence ID" value="RMU19786.1"/>
    <property type="molecule type" value="Genomic_DNA"/>
</dbReference>
<accession>A0AB37R520</accession>
<evidence type="ECO:0000313" key="2">
    <source>
        <dbReference type="Proteomes" id="UP000271817"/>
    </source>
</evidence>
<dbReference type="AlphaFoldDB" id="A0AB37R520"/>
<name>A0AB37R520_PSEAV</name>
<organism evidence="1 2">
    <name type="scientific">Pseudomonas amygdali pv. lachrymans</name>
    <name type="common">Pseudomonas syringae pv. lachrymans</name>
    <dbReference type="NCBI Taxonomy" id="53707"/>
    <lineage>
        <taxon>Bacteria</taxon>
        <taxon>Pseudomonadati</taxon>
        <taxon>Pseudomonadota</taxon>
        <taxon>Gammaproteobacteria</taxon>
        <taxon>Pseudomonadales</taxon>
        <taxon>Pseudomonadaceae</taxon>
        <taxon>Pseudomonas</taxon>
        <taxon>Pseudomonas amygdali</taxon>
    </lineage>
</organism>
<proteinExistence type="predicted"/>